<gene>
    <name evidence="1" type="ORF">HMPREF9241_00944</name>
</gene>
<dbReference type="Proteomes" id="UP000003994">
    <property type="component" value="Unassembled WGS sequence"/>
</dbReference>
<dbReference type="STRING" id="883077.HMPREF9241_00944"/>
<organism evidence="1 2">
    <name type="scientific">Schaalia turicensis ACS-279-V-Col4</name>
    <dbReference type="NCBI Taxonomy" id="883077"/>
    <lineage>
        <taxon>Bacteria</taxon>
        <taxon>Bacillati</taxon>
        <taxon>Actinomycetota</taxon>
        <taxon>Actinomycetes</taxon>
        <taxon>Actinomycetales</taxon>
        <taxon>Actinomycetaceae</taxon>
        <taxon>Schaalia</taxon>
    </lineage>
</organism>
<comment type="caution">
    <text evidence="1">The sequence shown here is derived from an EMBL/GenBank/DDBJ whole genome shotgun (WGS) entry which is preliminary data.</text>
</comment>
<protein>
    <submittedName>
        <fullName evidence="1">Uncharacterized protein</fullName>
    </submittedName>
</protein>
<sequence>MLLERIAQTMYVRAIRKLAINNVDGVLSFALCEGAASLSQGSNYVAGKV</sequence>
<name>K0Z2G8_9ACTO</name>
<proteinExistence type="predicted"/>
<accession>K0Z2G8</accession>
<dbReference type="HOGENOM" id="CLU_3131411_0_0_11"/>
<dbReference type="AlphaFoldDB" id="K0Z2G8"/>
<reference evidence="1 2" key="1">
    <citation type="submission" date="2012-07" db="EMBL/GenBank/DDBJ databases">
        <title>The Genome Sequence of Actinomyces turicensis ACS-279-V-COL4.</title>
        <authorList>
            <consortium name="The Broad Institute Genome Sequencing Platform"/>
            <person name="Earl A."/>
            <person name="Ward D."/>
            <person name="Feldgarden M."/>
            <person name="Gevers D."/>
            <person name="Saerens B."/>
            <person name="Vaneechoutte M."/>
            <person name="Walker B."/>
            <person name="Young S.K."/>
            <person name="Zeng Q."/>
            <person name="Gargeya S."/>
            <person name="Fitzgerald M."/>
            <person name="Haas B."/>
            <person name="Abouelleil A."/>
            <person name="Alvarado L."/>
            <person name="Arachchi H.M."/>
            <person name="Berlin A."/>
            <person name="Chapman S.B."/>
            <person name="Goldberg J."/>
            <person name="Griggs A."/>
            <person name="Gujja S."/>
            <person name="Hansen M."/>
            <person name="Howarth C."/>
            <person name="Imamovic A."/>
            <person name="Larimer J."/>
            <person name="McCowen C."/>
            <person name="Montmayeur A."/>
            <person name="Murphy C."/>
            <person name="Neiman D."/>
            <person name="Pearson M."/>
            <person name="Priest M."/>
            <person name="Roberts A."/>
            <person name="Saif S."/>
            <person name="Shea T."/>
            <person name="Sisk P."/>
            <person name="Sykes S."/>
            <person name="Wortman J."/>
            <person name="Nusbaum C."/>
            <person name="Birren B."/>
        </authorList>
    </citation>
    <scope>NUCLEOTIDE SEQUENCE [LARGE SCALE GENOMIC DNA]</scope>
    <source>
        <strain evidence="1 2">ACS-279-V-Col4</strain>
    </source>
</reference>
<dbReference type="EMBL" id="AGWQ01000006">
    <property type="protein sequence ID" value="EJZ86319.1"/>
    <property type="molecule type" value="Genomic_DNA"/>
</dbReference>
<keyword evidence="2" id="KW-1185">Reference proteome</keyword>
<evidence type="ECO:0000313" key="1">
    <source>
        <dbReference type="EMBL" id="EJZ86319.1"/>
    </source>
</evidence>
<evidence type="ECO:0000313" key="2">
    <source>
        <dbReference type="Proteomes" id="UP000003994"/>
    </source>
</evidence>